<feature type="transmembrane region" description="Helical" evidence="6">
    <location>
        <begin position="337"/>
        <end position="359"/>
    </location>
</feature>
<dbReference type="EMBL" id="KN846971">
    <property type="protein sequence ID" value="KIW82301.1"/>
    <property type="molecule type" value="Genomic_DNA"/>
</dbReference>
<evidence type="ECO:0000313" key="8">
    <source>
        <dbReference type="EMBL" id="KIW82301.1"/>
    </source>
</evidence>
<proteinExistence type="inferred from homology"/>
<dbReference type="PROSITE" id="PS50850">
    <property type="entry name" value="MFS"/>
    <property type="match status" value="1"/>
</dbReference>
<keyword evidence="3 6" id="KW-0812">Transmembrane</keyword>
<feature type="transmembrane region" description="Helical" evidence="6">
    <location>
        <begin position="185"/>
        <end position="202"/>
    </location>
</feature>
<dbReference type="AlphaFoldDB" id="A0A0D2DWR6"/>
<feature type="transmembrane region" description="Helical" evidence="6">
    <location>
        <begin position="89"/>
        <end position="113"/>
    </location>
</feature>
<evidence type="ECO:0000256" key="3">
    <source>
        <dbReference type="ARBA" id="ARBA00022692"/>
    </source>
</evidence>
<feature type="transmembrane region" description="Helical" evidence="6">
    <location>
        <begin position="271"/>
        <end position="289"/>
    </location>
</feature>
<dbReference type="SUPFAM" id="SSF103473">
    <property type="entry name" value="MFS general substrate transporter"/>
    <property type="match status" value="1"/>
</dbReference>
<feature type="transmembrane region" description="Helical" evidence="6">
    <location>
        <begin position="59"/>
        <end position="82"/>
    </location>
</feature>
<feature type="transmembrane region" description="Helical" evidence="6">
    <location>
        <begin position="152"/>
        <end position="173"/>
    </location>
</feature>
<dbReference type="InterPro" id="IPR020846">
    <property type="entry name" value="MFS_dom"/>
</dbReference>
<protein>
    <recommendedName>
        <fullName evidence="7">Major facilitator superfamily (MFS) profile domain-containing protein</fullName>
    </recommendedName>
</protein>
<dbReference type="PROSITE" id="PS00216">
    <property type="entry name" value="SUGAR_TRANSPORT_1"/>
    <property type="match status" value="1"/>
</dbReference>
<dbReference type="InterPro" id="IPR005828">
    <property type="entry name" value="MFS_sugar_transport-like"/>
</dbReference>
<name>A0A0D2DWR6_9EURO</name>
<dbReference type="Pfam" id="PF00083">
    <property type="entry name" value="Sugar_tr"/>
    <property type="match status" value="1"/>
</dbReference>
<dbReference type="PANTHER" id="PTHR48022">
    <property type="entry name" value="PLASTIDIC GLUCOSE TRANSPORTER 4"/>
    <property type="match status" value="1"/>
</dbReference>
<keyword evidence="4 6" id="KW-1133">Transmembrane helix</keyword>
<feature type="transmembrane region" description="Helical" evidence="6">
    <location>
        <begin position="371"/>
        <end position="395"/>
    </location>
</feature>
<reference evidence="8 9" key="1">
    <citation type="submission" date="2015-01" db="EMBL/GenBank/DDBJ databases">
        <title>The Genome Sequence of Fonsecaea pedrosoi CBS 271.37.</title>
        <authorList>
            <consortium name="The Broad Institute Genomics Platform"/>
            <person name="Cuomo C."/>
            <person name="de Hoog S."/>
            <person name="Gorbushina A."/>
            <person name="Stielow B."/>
            <person name="Teixiera M."/>
            <person name="Abouelleil A."/>
            <person name="Chapman S.B."/>
            <person name="Priest M."/>
            <person name="Young S.K."/>
            <person name="Wortman J."/>
            <person name="Nusbaum C."/>
            <person name="Birren B."/>
        </authorList>
    </citation>
    <scope>NUCLEOTIDE SEQUENCE [LARGE SCALE GENOMIC DNA]</scope>
    <source>
        <strain evidence="8 9">CBS 271.37</strain>
    </source>
</reference>
<dbReference type="Gene3D" id="1.20.1250.20">
    <property type="entry name" value="MFS general substrate transporter like domains"/>
    <property type="match status" value="1"/>
</dbReference>
<dbReference type="InterPro" id="IPR005829">
    <property type="entry name" value="Sugar_transporter_CS"/>
</dbReference>
<dbReference type="VEuPathDB" id="FungiDB:Z517_05328"/>
<comment type="subcellular location">
    <subcellularLocation>
        <location evidence="1">Membrane</location>
        <topology evidence="1">Multi-pass membrane protein</topology>
    </subcellularLocation>
</comment>
<dbReference type="OrthoDB" id="4139357at2759"/>
<feature type="transmembrane region" description="Helical" evidence="6">
    <location>
        <begin position="435"/>
        <end position="456"/>
    </location>
</feature>
<dbReference type="InterPro" id="IPR036259">
    <property type="entry name" value="MFS_trans_sf"/>
</dbReference>
<feature type="domain" description="Major facilitator superfamily (MFS) profile" evidence="7">
    <location>
        <begin position="17"/>
        <end position="460"/>
    </location>
</feature>
<evidence type="ECO:0000259" key="7">
    <source>
        <dbReference type="PROSITE" id="PS50850"/>
    </source>
</evidence>
<evidence type="ECO:0000256" key="6">
    <source>
        <dbReference type="SAM" id="Phobius"/>
    </source>
</evidence>
<dbReference type="GO" id="GO:0005351">
    <property type="term" value="F:carbohydrate:proton symporter activity"/>
    <property type="evidence" value="ECO:0007669"/>
    <property type="project" value="TreeGrafter"/>
</dbReference>
<dbReference type="InterPro" id="IPR050360">
    <property type="entry name" value="MFS_Sugar_Transporters"/>
</dbReference>
<dbReference type="GeneID" id="25304818"/>
<dbReference type="HOGENOM" id="CLU_001265_30_13_1"/>
<organism evidence="8 9">
    <name type="scientific">Fonsecaea pedrosoi CBS 271.37</name>
    <dbReference type="NCBI Taxonomy" id="1442368"/>
    <lineage>
        <taxon>Eukaryota</taxon>
        <taxon>Fungi</taxon>
        <taxon>Dikarya</taxon>
        <taxon>Ascomycota</taxon>
        <taxon>Pezizomycotina</taxon>
        <taxon>Eurotiomycetes</taxon>
        <taxon>Chaetothyriomycetidae</taxon>
        <taxon>Chaetothyriales</taxon>
        <taxon>Herpotrichiellaceae</taxon>
        <taxon>Fonsecaea</taxon>
    </lineage>
</organism>
<evidence type="ECO:0000256" key="5">
    <source>
        <dbReference type="ARBA" id="ARBA00023136"/>
    </source>
</evidence>
<gene>
    <name evidence="8" type="ORF">Z517_05328</name>
</gene>
<feature type="transmembrane region" description="Helical" evidence="6">
    <location>
        <begin position="12"/>
        <end position="39"/>
    </location>
</feature>
<evidence type="ECO:0000256" key="2">
    <source>
        <dbReference type="ARBA" id="ARBA00010992"/>
    </source>
</evidence>
<sequence length="512" mass="56544">MVSNKDRAAITWYNILIVGFVTIAAAGYAWTNAIIGTTLGQPSFLKYFHLDTASNATDLISTMNGLFQAGGFFGALAAGPVADRWGRKFCLGAAAVITIVSNALLAGSVHVAMFITFRFFSGFAAFFTLTVVTIWMSEVVPPAVRGTVMEMLTVGFVVGYVGASWCGFGFYFWKSDNGSEWRPPLAIGCAFPLIFLAGLRWVPESPRYLVAKDRHEEARAVLERLHRGKDPADVSFAHAELYQIQKQTAIDRTLQTSWAAMFKRPSYRKRCFYAMGYIVITQCIGELVINNYSPSLYAGLGYGPVKQLLYSSAWITQSVGFVVIAMILIDRFPRPQYMAFGVLFSEVCLSIYTAIIATYGQTLENKAALRAAVAILFIYLFPVIVFLDGLLFIYVAELFPNHLRAKGTSLGIATFCLTNIIWLQSAPTGFKNIGWKYYLCLIIPGTIGGLILWNYFPDTKGVPLEELAALFGDEDEVAIYQSEIEVNENTGEVAEHLREPKAAQTVYVESTA</sequence>
<feature type="transmembrane region" description="Helical" evidence="6">
    <location>
        <begin position="309"/>
        <end position="330"/>
    </location>
</feature>
<evidence type="ECO:0000313" key="9">
    <source>
        <dbReference type="Proteomes" id="UP000053029"/>
    </source>
</evidence>
<feature type="transmembrane region" description="Helical" evidence="6">
    <location>
        <begin position="407"/>
        <end position="423"/>
    </location>
</feature>
<keyword evidence="9" id="KW-1185">Reference proteome</keyword>
<keyword evidence="5 6" id="KW-0472">Membrane</keyword>
<dbReference type="RefSeq" id="XP_013286109.1">
    <property type="nucleotide sequence ID" value="XM_013430655.1"/>
</dbReference>
<dbReference type="Proteomes" id="UP000053029">
    <property type="component" value="Unassembled WGS sequence"/>
</dbReference>
<evidence type="ECO:0000256" key="1">
    <source>
        <dbReference type="ARBA" id="ARBA00004141"/>
    </source>
</evidence>
<dbReference type="PANTHER" id="PTHR48022:SF11">
    <property type="entry name" value="MONOSACCHARIDE TRANSPORTER (HXT8), PUTATIVE (AFU_ORTHOLOGUE AFUA_2G08120)-RELATED"/>
    <property type="match status" value="1"/>
</dbReference>
<accession>A0A0D2DWR6</accession>
<dbReference type="GO" id="GO:0016020">
    <property type="term" value="C:membrane"/>
    <property type="evidence" value="ECO:0007669"/>
    <property type="project" value="UniProtKB-SubCell"/>
</dbReference>
<comment type="similarity">
    <text evidence="2">Belongs to the major facilitator superfamily. Sugar transporter (TC 2.A.1.1) family.</text>
</comment>
<evidence type="ECO:0000256" key="4">
    <source>
        <dbReference type="ARBA" id="ARBA00022989"/>
    </source>
</evidence>
<feature type="transmembrane region" description="Helical" evidence="6">
    <location>
        <begin position="119"/>
        <end position="140"/>
    </location>
</feature>